<dbReference type="PROSITE" id="PS50885">
    <property type="entry name" value="HAMP"/>
    <property type="match status" value="1"/>
</dbReference>
<dbReference type="GO" id="GO:0016020">
    <property type="term" value="C:membrane"/>
    <property type="evidence" value="ECO:0007669"/>
    <property type="project" value="UniProtKB-SubCell"/>
</dbReference>
<evidence type="ECO:0000256" key="4">
    <source>
        <dbReference type="ARBA" id="ARBA00023136"/>
    </source>
</evidence>
<comment type="subcellular location">
    <subcellularLocation>
        <location evidence="1">Membrane</location>
        <topology evidence="1">Multi-pass membrane protein</topology>
    </subcellularLocation>
</comment>
<gene>
    <name evidence="11" type="primary">ctpH_4</name>
    <name evidence="11" type="ORF">MSP8886_04220</name>
</gene>
<dbReference type="OrthoDB" id="5845863at2"/>
<proteinExistence type="inferred from homology"/>
<dbReference type="EMBL" id="FLOB01000020">
    <property type="protein sequence ID" value="SBS37669.1"/>
    <property type="molecule type" value="Genomic_DNA"/>
</dbReference>
<organism evidence="11 12">
    <name type="scientific">Marinomonas spartinae</name>
    <dbReference type="NCBI Taxonomy" id="1792290"/>
    <lineage>
        <taxon>Bacteria</taxon>
        <taxon>Pseudomonadati</taxon>
        <taxon>Pseudomonadota</taxon>
        <taxon>Gammaproteobacteria</taxon>
        <taxon>Oceanospirillales</taxon>
        <taxon>Oceanospirillaceae</taxon>
        <taxon>Marinomonas</taxon>
    </lineage>
</organism>
<sequence length="642" mass="71019">MSWQVLSIRSRMFIALSVLLVAIGALLLGLWASSTMESDLKQLKEELLPNRLHSLSSRVSEQISPLINASKLMTNDRFIADWVKKGANESRLPLVADELSSIKRLSGSDSTFYVVNMKNGLEFLGYDKKFFRTPLADYPYKEFYPNFLAKNKDYELNLQYADQKLYINYRSSEMDPTTGKPLVVAGLAIKVDKLIDMVKQLTIGKSGRAMLVTDQGVIQAKGESPAIDMIKPADIASLLQDKNQVQIVEKSISGKDYYLGALWVPMLDRFIVIGVPSEQILSPIYQQLITALLLVIGLIAVSLVALYFMVGSLTKPIVLISKEINAVSESLNLNHKVLTKDQAEVGDLANAVNSLLNTLKSSLTTVNHAVETTDDSVEGLNKQVDELSLASEEEQKSVEQIYTATQNITEQSTQVSELAAKAGELSHQGNEELKQANSEVEHSLEYLQTLKTDMTESKSSLNELNVHIEKILSVLDVITSISEQTNLLALNAAIEAARAGEHGRGFAVVSDEVRLLSQRTSQSTTEIQEIITQLRSASSLVTNQIDTACERSEETLSSQQKVYEKVSSLDHCLQQLFNMNEQVLERADNQSVAVQDINNHLSMLAEQSQHTTALFNQSRIATESIGNEMTQLKAKVSLFKGI</sequence>
<keyword evidence="5 7" id="KW-0807">Transducer</keyword>
<dbReference type="PROSITE" id="PS50111">
    <property type="entry name" value="CHEMOTAXIS_TRANSDUC_2"/>
    <property type="match status" value="1"/>
</dbReference>
<dbReference type="InterPro" id="IPR003660">
    <property type="entry name" value="HAMP_dom"/>
</dbReference>
<evidence type="ECO:0000256" key="6">
    <source>
        <dbReference type="ARBA" id="ARBA00029447"/>
    </source>
</evidence>
<dbReference type="Gene3D" id="3.30.450.20">
    <property type="entry name" value="PAS domain"/>
    <property type="match status" value="1"/>
</dbReference>
<dbReference type="AlphaFoldDB" id="A0A1A8TUP0"/>
<feature type="transmembrane region" description="Helical" evidence="8">
    <location>
        <begin position="288"/>
        <end position="310"/>
    </location>
</feature>
<accession>A0A1A8TUP0</accession>
<feature type="domain" description="HAMP" evidence="10">
    <location>
        <begin position="311"/>
        <end position="364"/>
    </location>
</feature>
<comment type="similarity">
    <text evidence="6">Belongs to the methyl-accepting chemotaxis (MCP) protein family.</text>
</comment>
<dbReference type="PANTHER" id="PTHR32089:SF119">
    <property type="entry name" value="METHYL-ACCEPTING CHEMOTAXIS PROTEIN CTPL"/>
    <property type="match status" value="1"/>
</dbReference>
<evidence type="ECO:0000256" key="2">
    <source>
        <dbReference type="ARBA" id="ARBA00022692"/>
    </source>
</evidence>
<dbReference type="GO" id="GO:0007165">
    <property type="term" value="P:signal transduction"/>
    <property type="evidence" value="ECO:0007669"/>
    <property type="project" value="UniProtKB-KW"/>
</dbReference>
<evidence type="ECO:0000256" key="3">
    <source>
        <dbReference type="ARBA" id="ARBA00022989"/>
    </source>
</evidence>
<dbReference type="CDD" id="cd18774">
    <property type="entry name" value="PDC2_HK_sensor"/>
    <property type="match status" value="1"/>
</dbReference>
<evidence type="ECO:0000256" key="8">
    <source>
        <dbReference type="SAM" id="Phobius"/>
    </source>
</evidence>
<dbReference type="GO" id="GO:0006935">
    <property type="term" value="P:chemotaxis"/>
    <property type="evidence" value="ECO:0007669"/>
    <property type="project" value="UniProtKB-ARBA"/>
</dbReference>
<reference evidence="11 12" key="1">
    <citation type="submission" date="2016-06" db="EMBL/GenBank/DDBJ databases">
        <authorList>
            <person name="Kjaerup R.B."/>
            <person name="Dalgaard T.S."/>
            <person name="Juul-Madsen H.R."/>
        </authorList>
    </citation>
    <scope>NUCLEOTIDE SEQUENCE [LARGE SCALE GENOMIC DNA]</scope>
    <source>
        <strain evidence="11 12">CECT 8886</strain>
    </source>
</reference>
<name>A0A1A8TUP0_9GAMM</name>
<dbReference type="RefSeq" id="WP_067020739.1">
    <property type="nucleotide sequence ID" value="NZ_FLOB01000020.1"/>
</dbReference>
<evidence type="ECO:0000313" key="12">
    <source>
        <dbReference type="Proteomes" id="UP000092544"/>
    </source>
</evidence>
<feature type="domain" description="Methyl-accepting transducer" evidence="9">
    <location>
        <begin position="369"/>
        <end position="605"/>
    </location>
</feature>
<dbReference type="STRING" id="1792290.MSP8886_04220"/>
<dbReference type="CDD" id="cd11386">
    <property type="entry name" value="MCP_signal"/>
    <property type="match status" value="1"/>
</dbReference>
<keyword evidence="4 8" id="KW-0472">Membrane</keyword>
<keyword evidence="12" id="KW-1185">Reference proteome</keyword>
<dbReference type="PANTHER" id="PTHR32089">
    <property type="entry name" value="METHYL-ACCEPTING CHEMOTAXIS PROTEIN MCPB"/>
    <property type="match status" value="1"/>
</dbReference>
<evidence type="ECO:0000256" key="5">
    <source>
        <dbReference type="ARBA" id="ARBA00023224"/>
    </source>
</evidence>
<keyword evidence="2 8" id="KW-0812">Transmembrane</keyword>
<keyword evidence="3 8" id="KW-1133">Transmembrane helix</keyword>
<dbReference type="InterPro" id="IPR004089">
    <property type="entry name" value="MCPsignal_dom"/>
</dbReference>
<dbReference type="Pfam" id="PF00015">
    <property type="entry name" value="MCPsignal"/>
    <property type="match status" value="1"/>
</dbReference>
<dbReference type="Gene3D" id="1.10.287.950">
    <property type="entry name" value="Methyl-accepting chemotaxis protein"/>
    <property type="match status" value="1"/>
</dbReference>
<dbReference type="SUPFAM" id="SSF58104">
    <property type="entry name" value="Methyl-accepting chemotaxis protein (MCP) signaling domain"/>
    <property type="match status" value="1"/>
</dbReference>
<evidence type="ECO:0000256" key="7">
    <source>
        <dbReference type="PROSITE-ProRule" id="PRU00284"/>
    </source>
</evidence>
<protein>
    <submittedName>
        <fullName evidence="11">Methyl-accepting chemotaxis protein CtpH</fullName>
    </submittedName>
</protein>
<evidence type="ECO:0000259" key="9">
    <source>
        <dbReference type="PROSITE" id="PS50111"/>
    </source>
</evidence>
<evidence type="ECO:0000313" key="11">
    <source>
        <dbReference type="EMBL" id="SBS37669.1"/>
    </source>
</evidence>
<dbReference type="Proteomes" id="UP000092544">
    <property type="component" value="Unassembled WGS sequence"/>
</dbReference>
<evidence type="ECO:0000256" key="1">
    <source>
        <dbReference type="ARBA" id="ARBA00004141"/>
    </source>
</evidence>
<evidence type="ECO:0000259" key="10">
    <source>
        <dbReference type="PROSITE" id="PS50885"/>
    </source>
</evidence>
<dbReference type="SMART" id="SM00283">
    <property type="entry name" value="MA"/>
    <property type="match status" value="1"/>
</dbReference>